<name>A0A6V7HI68_9HYME</name>
<feature type="transmembrane region" description="Helical" evidence="2">
    <location>
        <begin position="42"/>
        <end position="61"/>
    </location>
</feature>
<dbReference type="AlphaFoldDB" id="A0A6V7HI68"/>
<evidence type="ECO:0000256" key="2">
    <source>
        <dbReference type="SAM" id="Phobius"/>
    </source>
</evidence>
<evidence type="ECO:0000313" key="3">
    <source>
        <dbReference type="EMBL" id="CAD1480112.1"/>
    </source>
</evidence>
<keyword evidence="4" id="KW-1185">Reference proteome</keyword>
<evidence type="ECO:0000313" key="4">
    <source>
        <dbReference type="Proteomes" id="UP000752696"/>
    </source>
</evidence>
<feature type="region of interest" description="Disordered" evidence="1">
    <location>
        <begin position="149"/>
        <end position="200"/>
    </location>
</feature>
<evidence type="ECO:0000256" key="1">
    <source>
        <dbReference type="SAM" id="MobiDB-lite"/>
    </source>
</evidence>
<dbReference type="Proteomes" id="UP000752696">
    <property type="component" value="Unassembled WGS sequence"/>
</dbReference>
<protein>
    <submittedName>
        <fullName evidence="3">Uncharacterized protein</fullName>
    </submittedName>
</protein>
<feature type="non-terminal residue" evidence="3">
    <location>
        <position position="1"/>
    </location>
</feature>
<comment type="caution">
    <text evidence="3">The sequence shown here is derived from an EMBL/GenBank/DDBJ whole genome shotgun (WGS) entry which is preliminary data.</text>
</comment>
<dbReference type="OrthoDB" id="10658348at2759"/>
<feature type="compositionally biased region" description="Basic and acidic residues" evidence="1">
    <location>
        <begin position="177"/>
        <end position="191"/>
    </location>
</feature>
<sequence>MDTNWLRNELIRIVKEAKRTVAAGPRSTNARHFLPSSLSFTFFRALLSSNFISFHFVSLVTKRMKRQLDALPRLIATFIKRPDRKVAPSVLGFRLTGENGVIWLARICTMRAARDPYNRLRRRRRRPAPDDVPLAGRVAMIARNRRTAASKPAEVVEEVGSSGHPGNPFSPFGGRGTRSESRICSHTSEWKRRGKMERKR</sequence>
<dbReference type="EMBL" id="CAJDYZ010011828">
    <property type="protein sequence ID" value="CAD1480112.1"/>
    <property type="molecule type" value="Genomic_DNA"/>
</dbReference>
<keyword evidence="2" id="KW-0812">Transmembrane</keyword>
<gene>
    <name evidence="3" type="ORF">MHI_LOCUS897273</name>
</gene>
<keyword evidence="2" id="KW-0472">Membrane</keyword>
<accession>A0A6V7HI68</accession>
<proteinExistence type="predicted"/>
<keyword evidence="2" id="KW-1133">Transmembrane helix</keyword>
<organism evidence="3 4">
    <name type="scientific">Heterotrigona itama</name>
    <dbReference type="NCBI Taxonomy" id="395501"/>
    <lineage>
        <taxon>Eukaryota</taxon>
        <taxon>Metazoa</taxon>
        <taxon>Ecdysozoa</taxon>
        <taxon>Arthropoda</taxon>
        <taxon>Hexapoda</taxon>
        <taxon>Insecta</taxon>
        <taxon>Pterygota</taxon>
        <taxon>Neoptera</taxon>
        <taxon>Endopterygota</taxon>
        <taxon>Hymenoptera</taxon>
        <taxon>Apocrita</taxon>
        <taxon>Aculeata</taxon>
        <taxon>Apoidea</taxon>
        <taxon>Anthophila</taxon>
        <taxon>Apidae</taxon>
        <taxon>Heterotrigona</taxon>
    </lineage>
</organism>
<reference evidence="3" key="1">
    <citation type="submission" date="2020-07" db="EMBL/GenBank/DDBJ databases">
        <authorList>
            <person name="Nazaruddin N."/>
        </authorList>
    </citation>
    <scope>NUCLEOTIDE SEQUENCE</scope>
</reference>